<sequence length="193" mass="22093">EVVEALQFYGDLVHKYKVASITAKKPLEAFGGGFAAMFFREQWAVGWLRDNAPQINYKIYPLPSKVKYPGISLLFTQTEMAYKFSPHLNTVWEWMKFIYNEEIDMERAKLQGTLPVCMKNWEKPYITGRPDYKVCKVILESPASPYYGDPYINEIAFRVGEAVAEVLFGKKTAKEALDSAAPDIDEILAKKFL</sequence>
<dbReference type="SUPFAM" id="SSF53850">
    <property type="entry name" value="Periplasmic binding protein-like II"/>
    <property type="match status" value="1"/>
</dbReference>
<accession>X1IDB3</accession>
<comment type="caution">
    <text evidence="1">The sequence shown here is derived from an EMBL/GenBank/DDBJ whole genome shotgun (WGS) entry which is preliminary data.</text>
</comment>
<feature type="non-terminal residue" evidence="1">
    <location>
        <position position="1"/>
    </location>
</feature>
<reference evidence="1" key="1">
    <citation type="journal article" date="2014" name="Front. Microbiol.">
        <title>High frequency of phylogenetically diverse reductive dehalogenase-homologous genes in deep subseafloor sedimentary metagenomes.</title>
        <authorList>
            <person name="Kawai M."/>
            <person name="Futagami T."/>
            <person name="Toyoda A."/>
            <person name="Takaki Y."/>
            <person name="Nishi S."/>
            <person name="Hori S."/>
            <person name="Arai W."/>
            <person name="Tsubouchi T."/>
            <person name="Morono Y."/>
            <person name="Uchiyama I."/>
            <person name="Ito T."/>
            <person name="Fujiyama A."/>
            <person name="Inagaki F."/>
            <person name="Takami H."/>
        </authorList>
    </citation>
    <scope>NUCLEOTIDE SEQUENCE</scope>
    <source>
        <strain evidence="1">Expedition CK06-06</strain>
    </source>
</reference>
<name>X1IDB3_9ZZZZ</name>
<proteinExistence type="predicted"/>
<dbReference type="AlphaFoldDB" id="X1IDB3"/>
<evidence type="ECO:0008006" key="2">
    <source>
        <dbReference type="Google" id="ProtNLM"/>
    </source>
</evidence>
<gene>
    <name evidence="1" type="ORF">S03H2_30351</name>
</gene>
<dbReference type="EMBL" id="BARU01018361">
    <property type="protein sequence ID" value="GAH55563.1"/>
    <property type="molecule type" value="Genomic_DNA"/>
</dbReference>
<organism evidence="1">
    <name type="scientific">marine sediment metagenome</name>
    <dbReference type="NCBI Taxonomy" id="412755"/>
    <lineage>
        <taxon>unclassified sequences</taxon>
        <taxon>metagenomes</taxon>
        <taxon>ecological metagenomes</taxon>
    </lineage>
</organism>
<protein>
    <recommendedName>
        <fullName evidence="2">Extracellular solute-binding protein</fullName>
    </recommendedName>
</protein>
<evidence type="ECO:0000313" key="1">
    <source>
        <dbReference type="EMBL" id="GAH55563.1"/>
    </source>
</evidence>
<dbReference type="Gene3D" id="3.40.190.10">
    <property type="entry name" value="Periplasmic binding protein-like II"/>
    <property type="match status" value="1"/>
</dbReference>